<dbReference type="Pfam" id="PF00347">
    <property type="entry name" value="Ribosomal_L6"/>
    <property type="match status" value="2"/>
</dbReference>
<dbReference type="GO" id="GO:0022625">
    <property type="term" value="C:cytosolic large ribosomal subunit"/>
    <property type="evidence" value="ECO:0007669"/>
    <property type="project" value="UniProtKB-UniRule"/>
</dbReference>
<keyword evidence="10" id="KW-1185">Reference proteome</keyword>
<dbReference type="InterPro" id="IPR020040">
    <property type="entry name" value="Ribosomal_uL6_a/b-dom"/>
</dbReference>
<dbReference type="InterPro" id="IPR019906">
    <property type="entry name" value="Ribosomal_uL6_bac-type"/>
</dbReference>
<dbReference type="NCBIfam" id="TIGR03654">
    <property type="entry name" value="L6_bact"/>
    <property type="match status" value="1"/>
</dbReference>
<dbReference type="InterPro" id="IPR002358">
    <property type="entry name" value="Ribosomal_uL6_CS"/>
</dbReference>
<comment type="similarity">
    <text evidence="1 6">Belongs to the universal ribosomal protein uL6 family.</text>
</comment>
<proteinExistence type="inferred from homology"/>
<dbReference type="EMBL" id="CVRF01000003">
    <property type="protein sequence ID" value="CRK85846.1"/>
    <property type="molecule type" value="Genomic_DNA"/>
</dbReference>
<feature type="domain" description="Large ribosomal subunit protein uL6 alpha-beta" evidence="8">
    <location>
        <begin position="11"/>
        <end position="82"/>
    </location>
</feature>
<protein>
    <recommendedName>
        <fullName evidence="4 5">50S ribosomal protein L6</fullName>
    </recommendedName>
</protein>
<dbReference type="AlphaFoldDB" id="A0A0M6W8Y4"/>
<keyword evidence="3 6" id="KW-0687">Ribonucleoprotein</keyword>
<evidence type="ECO:0000256" key="7">
    <source>
        <dbReference type="RuleBase" id="RU003870"/>
    </source>
</evidence>
<keyword evidence="2 6" id="KW-0689">Ribosomal protein</keyword>
<evidence type="ECO:0000256" key="3">
    <source>
        <dbReference type="ARBA" id="ARBA00023274"/>
    </source>
</evidence>
<keyword evidence="7" id="KW-0699">rRNA-binding</keyword>
<dbReference type="STRING" id="1715285.SOFFGTOCOR_0434"/>
<dbReference type="PIRSF" id="PIRSF002162">
    <property type="entry name" value="Ribosomal_L6"/>
    <property type="match status" value="1"/>
</dbReference>
<evidence type="ECO:0000256" key="6">
    <source>
        <dbReference type="RuleBase" id="RU003869"/>
    </source>
</evidence>
<dbReference type="InterPro" id="IPR000702">
    <property type="entry name" value="Ribosomal_uL6-like"/>
</dbReference>
<dbReference type="PRINTS" id="PR00059">
    <property type="entry name" value="RIBOSOMALL6"/>
</dbReference>
<evidence type="ECO:0000256" key="1">
    <source>
        <dbReference type="ARBA" id="ARBA00009356"/>
    </source>
</evidence>
<evidence type="ECO:0000256" key="2">
    <source>
        <dbReference type="ARBA" id="ARBA00022980"/>
    </source>
</evidence>
<keyword evidence="7" id="KW-0694">RNA-binding</keyword>
<dbReference type="GO" id="GO:0003735">
    <property type="term" value="F:structural constituent of ribosome"/>
    <property type="evidence" value="ECO:0007669"/>
    <property type="project" value="UniProtKB-UniRule"/>
</dbReference>
<organism evidence="9 10">
    <name type="scientific">Candidatus Providencia siddallii</name>
    <dbReference type="NCBI Taxonomy" id="1715285"/>
    <lineage>
        <taxon>Bacteria</taxon>
        <taxon>Pseudomonadati</taxon>
        <taxon>Pseudomonadota</taxon>
        <taxon>Gammaproteobacteria</taxon>
        <taxon>Enterobacterales</taxon>
        <taxon>Morganellaceae</taxon>
        <taxon>Providencia</taxon>
    </lineage>
</organism>
<dbReference type="FunFam" id="3.90.930.12:FF:000001">
    <property type="entry name" value="50S ribosomal protein L6"/>
    <property type="match status" value="1"/>
</dbReference>
<name>A0A0M6W8Y4_9GAMM</name>
<dbReference type="PANTHER" id="PTHR11655:SF14">
    <property type="entry name" value="LARGE RIBOSOMAL SUBUNIT PROTEIN UL6M"/>
    <property type="match status" value="1"/>
</dbReference>
<dbReference type="Gene3D" id="3.90.930.12">
    <property type="entry name" value="Ribosomal protein L6, alpha-beta domain"/>
    <property type="match status" value="2"/>
</dbReference>
<dbReference type="SUPFAM" id="SSF56053">
    <property type="entry name" value="Ribosomal protein L6"/>
    <property type="match status" value="2"/>
</dbReference>
<evidence type="ECO:0000256" key="5">
    <source>
        <dbReference type="NCBIfam" id="TIGR03654"/>
    </source>
</evidence>
<dbReference type="GO" id="GO:0002181">
    <property type="term" value="P:cytoplasmic translation"/>
    <property type="evidence" value="ECO:0007669"/>
    <property type="project" value="TreeGrafter"/>
</dbReference>
<evidence type="ECO:0000259" key="8">
    <source>
        <dbReference type="Pfam" id="PF00347"/>
    </source>
</evidence>
<feature type="domain" description="Large ribosomal subunit protein uL6 alpha-beta" evidence="8">
    <location>
        <begin position="90"/>
        <end position="164"/>
    </location>
</feature>
<dbReference type="InterPro" id="IPR036789">
    <property type="entry name" value="Ribosomal_uL6-like_a/b-dom_sf"/>
</dbReference>
<comment type="function">
    <text evidence="7">This protein binds to the 23S rRNA, and is important in its secondary structure. It is located near the subunit interface in the base of the L7/L12 stalk, and near the tRNA binding site of the peptidyltransferase center.</text>
</comment>
<sequence>MSRVAKAPITVPADVGVKIIGQIISLYTKSGTLTRTIHNSVKIKFENRRLIITTKEGFENAYIQAGTTRSLLNSMVIGITKGFIKKLQLIGVGYRVSIKDNTINLFLGFSHSIEYILPTVITAECPTQTEIILKSIDKQMLGQTAAKLRSYRKPEPYKGKGIRYADEIVRTKEIKNKKK</sequence>
<dbReference type="PANTHER" id="PTHR11655">
    <property type="entry name" value="60S/50S RIBOSOMAL PROTEIN L6/L9"/>
    <property type="match status" value="1"/>
</dbReference>
<evidence type="ECO:0000313" key="10">
    <source>
        <dbReference type="Proteomes" id="UP000242301"/>
    </source>
</evidence>
<evidence type="ECO:0000256" key="4">
    <source>
        <dbReference type="ARBA" id="ARBA00035454"/>
    </source>
</evidence>
<dbReference type="PROSITE" id="PS00525">
    <property type="entry name" value="RIBOSOMAL_L6_1"/>
    <property type="match status" value="1"/>
</dbReference>
<gene>
    <name evidence="9" type="primary">rplF</name>
    <name evidence="9" type="ORF">SOFFGTOCOR_0434</name>
</gene>
<evidence type="ECO:0000313" key="9">
    <source>
        <dbReference type="EMBL" id="CRK85846.1"/>
    </source>
</evidence>
<reference evidence="10" key="1">
    <citation type="submission" date="2015-05" db="EMBL/GenBank/DDBJ databases">
        <authorList>
            <person name="Manzano-Marin A."/>
        </authorList>
    </citation>
    <scope>NUCLEOTIDE SEQUENCE [LARGE SCALE GENOMIC DNA]</scope>
    <source>
        <strain evidence="10">officinalis</strain>
    </source>
</reference>
<dbReference type="Proteomes" id="UP000242301">
    <property type="component" value="Unassembled WGS sequence"/>
</dbReference>
<accession>A0A0M6W8Y4</accession>
<dbReference type="GO" id="GO:0019843">
    <property type="term" value="F:rRNA binding"/>
    <property type="evidence" value="ECO:0007669"/>
    <property type="project" value="UniProtKB-UniRule"/>
</dbReference>